<reference evidence="6" key="1">
    <citation type="submission" date="2023-03" db="EMBL/GenBank/DDBJ databases">
        <title>Chitinimonas shenzhenensis gen. nov., sp. nov., a novel member of family Burkholderiaceae isolated from activated sludge collected in Shen Zhen, China.</title>
        <authorList>
            <person name="Wang X."/>
        </authorList>
    </citation>
    <scope>NUCLEOTIDE SEQUENCE</scope>
    <source>
        <strain evidence="6">DQS-5</strain>
    </source>
</reference>
<dbReference type="InterPro" id="IPR023485">
    <property type="entry name" value="Ptyr_pPase"/>
</dbReference>
<dbReference type="EC" id="3.1.3.48" evidence="2"/>
<evidence type="ECO:0000256" key="4">
    <source>
        <dbReference type="ARBA" id="ARBA00022912"/>
    </source>
</evidence>
<proteinExistence type="inferred from homology"/>
<dbReference type="SUPFAM" id="SSF52788">
    <property type="entry name" value="Phosphotyrosine protein phosphatases I"/>
    <property type="match status" value="1"/>
</dbReference>
<comment type="caution">
    <text evidence="6">The sequence shown here is derived from an EMBL/GenBank/DDBJ whole genome shotgun (WGS) entry which is preliminary data.</text>
</comment>
<protein>
    <recommendedName>
        <fullName evidence="2">protein-tyrosine-phosphatase</fullName>
        <ecNumber evidence="2">3.1.3.48</ecNumber>
    </recommendedName>
</protein>
<sequence>MPDRQSLVSILFCCMGNICRSPTAEGVFRQKLILAGLARQVRVDSCGTHAYHVGEAPDRRSQKHALARGYDLSSQRARQVDVTDFEKFDLILAMDEQNLANLRRICPKAYLGRLRLMLDFSTQLPAGDVPDPYYGGDAGFEQVLDLIEEASDQLITYLRAEFGLQSSPP</sequence>
<dbReference type="InterPro" id="IPR050438">
    <property type="entry name" value="LMW_PTPase"/>
</dbReference>
<dbReference type="Gene3D" id="3.40.50.2300">
    <property type="match status" value="1"/>
</dbReference>
<dbReference type="GO" id="GO:0004725">
    <property type="term" value="F:protein tyrosine phosphatase activity"/>
    <property type="evidence" value="ECO:0007669"/>
    <property type="project" value="UniProtKB-EC"/>
</dbReference>
<keyword evidence="7" id="KW-1185">Reference proteome</keyword>
<evidence type="ECO:0000313" key="7">
    <source>
        <dbReference type="Proteomes" id="UP001172778"/>
    </source>
</evidence>
<dbReference type="InterPro" id="IPR017867">
    <property type="entry name" value="Tyr_phospatase_low_mol_wt"/>
</dbReference>
<accession>A0ABT7E173</accession>
<evidence type="ECO:0000256" key="3">
    <source>
        <dbReference type="ARBA" id="ARBA00022801"/>
    </source>
</evidence>
<dbReference type="PRINTS" id="PR00719">
    <property type="entry name" value="LMWPTPASE"/>
</dbReference>
<feature type="domain" description="Phosphotyrosine protein phosphatase I" evidence="5">
    <location>
        <begin position="8"/>
        <end position="157"/>
    </location>
</feature>
<organism evidence="6 7">
    <name type="scientific">Parachitinimonas caeni</name>
    <dbReference type="NCBI Taxonomy" id="3031301"/>
    <lineage>
        <taxon>Bacteria</taxon>
        <taxon>Pseudomonadati</taxon>
        <taxon>Pseudomonadota</taxon>
        <taxon>Betaproteobacteria</taxon>
        <taxon>Neisseriales</taxon>
        <taxon>Chitinibacteraceae</taxon>
        <taxon>Parachitinimonas</taxon>
    </lineage>
</organism>
<evidence type="ECO:0000256" key="2">
    <source>
        <dbReference type="ARBA" id="ARBA00013064"/>
    </source>
</evidence>
<keyword evidence="4" id="KW-0904">Protein phosphatase</keyword>
<evidence type="ECO:0000256" key="1">
    <source>
        <dbReference type="ARBA" id="ARBA00011063"/>
    </source>
</evidence>
<dbReference type="CDD" id="cd16343">
    <property type="entry name" value="LMWPTP"/>
    <property type="match status" value="1"/>
</dbReference>
<dbReference type="PANTHER" id="PTHR11717:SF7">
    <property type="entry name" value="LOW MOLECULAR WEIGHT PHOSPHOTYROSINE PROTEIN PHOSPHATASE"/>
    <property type="match status" value="1"/>
</dbReference>
<evidence type="ECO:0000259" key="5">
    <source>
        <dbReference type="SMART" id="SM00226"/>
    </source>
</evidence>
<dbReference type="RefSeq" id="WP_284102375.1">
    <property type="nucleotide sequence ID" value="NZ_JARRAF010000030.1"/>
</dbReference>
<dbReference type="EMBL" id="JARRAF010000030">
    <property type="protein sequence ID" value="MDK2126060.1"/>
    <property type="molecule type" value="Genomic_DNA"/>
</dbReference>
<dbReference type="PANTHER" id="PTHR11717">
    <property type="entry name" value="LOW MOLECULAR WEIGHT PROTEIN TYROSINE PHOSPHATASE"/>
    <property type="match status" value="1"/>
</dbReference>
<comment type="similarity">
    <text evidence="1">Belongs to the low molecular weight phosphotyrosine protein phosphatase family.</text>
</comment>
<keyword evidence="3 6" id="KW-0378">Hydrolase</keyword>
<gene>
    <name evidence="6" type="ORF">PZA18_18615</name>
</gene>
<dbReference type="InterPro" id="IPR036196">
    <property type="entry name" value="Ptyr_pPase_sf"/>
</dbReference>
<name>A0ABT7E173_9NEIS</name>
<evidence type="ECO:0000313" key="6">
    <source>
        <dbReference type="EMBL" id="MDK2126060.1"/>
    </source>
</evidence>
<dbReference type="SMART" id="SM00226">
    <property type="entry name" value="LMWPc"/>
    <property type="match status" value="1"/>
</dbReference>
<dbReference type="Pfam" id="PF01451">
    <property type="entry name" value="LMWPc"/>
    <property type="match status" value="1"/>
</dbReference>
<dbReference type="Proteomes" id="UP001172778">
    <property type="component" value="Unassembled WGS sequence"/>
</dbReference>